<keyword evidence="5" id="KW-1134">Transmembrane beta strand</keyword>
<dbReference type="Gene3D" id="2.20.70.140">
    <property type="match status" value="3"/>
</dbReference>
<dbReference type="InterPro" id="IPR011049">
    <property type="entry name" value="Serralysin-like_metalloprot_C"/>
</dbReference>
<feature type="domain" description="Trimeric autotransporter adhesin YadA-like head" evidence="13">
    <location>
        <begin position="428"/>
        <end position="446"/>
    </location>
</feature>
<dbReference type="Gene3D" id="2.150.10.10">
    <property type="entry name" value="Serralysin-like metalloprotease, C-terminal"/>
    <property type="match status" value="10"/>
</dbReference>
<feature type="domain" description="Trimeric autotransporter adhesin YadA-like head" evidence="13">
    <location>
        <begin position="942"/>
        <end position="963"/>
    </location>
</feature>
<feature type="domain" description="Trimeric autotransporter adhesin YadA-like stalk" evidence="14">
    <location>
        <begin position="3080"/>
        <end position="3121"/>
    </location>
</feature>
<feature type="domain" description="Trimeric autotransporter adhesin YadA-like head" evidence="13">
    <location>
        <begin position="988"/>
        <end position="1007"/>
    </location>
</feature>
<evidence type="ECO:0000256" key="8">
    <source>
        <dbReference type="ARBA" id="ARBA00022927"/>
    </source>
</evidence>
<gene>
    <name evidence="15" type="ORF">CDG68_22035</name>
</gene>
<dbReference type="Gene3D" id="6.10.250.2040">
    <property type="match status" value="1"/>
</dbReference>
<dbReference type="GO" id="GO:0009279">
    <property type="term" value="C:cell outer membrane"/>
    <property type="evidence" value="ECO:0007669"/>
    <property type="project" value="UniProtKB-SubCell"/>
</dbReference>
<feature type="domain" description="Trimeric autotransporter adhesin YadA-like stalk" evidence="14">
    <location>
        <begin position="2002"/>
        <end position="2046"/>
    </location>
</feature>
<feature type="domain" description="Trimeric autotransporter adhesin YadA-like stalk" evidence="14">
    <location>
        <begin position="3177"/>
        <end position="3211"/>
    </location>
</feature>
<evidence type="ECO:0000256" key="1">
    <source>
        <dbReference type="ARBA" id="ARBA00004241"/>
    </source>
</evidence>
<feature type="domain" description="Trimeric autotransporter adhesin YadA-like stalk" evidence="14">
    <location>
        <begin position="791"/>
        <end position="828"/>
    </location>
</feature>
<feature type="domain" description="Trimeric autotransporter adhesin YadA-like head" evidence="13">
    <location>
        <begin position="1156"/>
        <end position="1182"/>
    </location>
</feature>
<dbReference type="GO" id="GO:0015031">
    <property type="term" value="P:protein transport"/>
    <property type="evidence" value="ECO:0007669"/>
    <property type="project" value="UniProtKB-KW"/>
</dbReference>
<feature type="domain" description="Trimeric autotransporter adhesin YadA-like stalk" evidence="14">
    <location>
        <begin position="1673"/>
        <end position="1717"/>
    </location>
</feature>
<evidence type="ECO:0000313" key="16">
    <source>
        <dbReference type="Proteomes" id="UP000279962"/>
    </source>
</evidence>
<feature type="domain" description="Trimeric autotransporter adhesin YadA-like head" evidence="13">
    <location>
        <begin position="1135"/>
        <end position="1154"/>
    </location>
</feature>
<feature type="domain" description="Trimeric autotransporter adhesin YadA-like stalk" evidence="14">
    <location>
        <begin position="2912"/>
        <end position="2952"/>
    </location>
</feature>
<evidence type="ECO:0000256" key="7">
    <source>
        <dbReference type="ARBA" id="ARBA00022729"/>
    </source>
</evidence>
<dbReference type="InterPro" id="IPR005594">
    <property type="entry name" value="YadA_C"/>
</dbReference>
<name>A0A3G2T7Z6_9GAMM</name>
<evidence type="ECO:0000256" key="3">
    <source>
        <dbReference type="ARBA" id="ARBA00005848"/>
    </source>
</evidence>
<evidence type="ECO:0000259" key="14">
    <source>
        <dbReference type="Pfam" id="PF05662"/>
    </source>
</evidence>
<sequence length="3353" mass="331309">MQKVTQKARVKLYYLIQYNNTTILVEKHLLNAHRNKLNLALATTTVFTLFVPSFAFSQDITEDLNVTGNLSVTGTVNGVDITALQNTVNDASTGLGSKASQASVDGLGTRVTATESKIGTLESIVNDASAGLGSKASQASVDGLGTRVTTTEGKIGTLESKVNDASTGLGSKASQAFVDGLDTRVNTAETNITALQNTVNGLGNNPITFAGDTGSTDKKLGEKLTVAGGNNITTSVSGDTLTVALDDNISVTSVTASGAIKGATLESTGNTKVGGALTVTGAATLNGGADLNNQKITNLAGATLAAGNKEAVTGGQLYTVNQNIANALGTTLDANGALTAPTYTVSNGQGGTESFGNVKDAIAYITGVDTGAGAGAGVGIKYFHTNSIKGDSQAKGTDSIAVGPEATANGVSSIAMGDKAQAYQANNVAIGTESAAIGLNSTAIGSTTGTTRTPELTKNANGRITAIDGLAVTTDPNTDGTSTNHITVINGTTVTTAQVNTLLDLLSSGANLALGTNSLALGTSNLATGASSMALGDSSKAVAEKAIAIGANGIASASQAIAMGANANATATDAVALGATASASRVATVALGRNATAATTGGISIGENAGVNSVQGTTNDRTDLIAIGRDSGQNVVGNRNIALGAGAGSNLSAGGTSSSDYNIAIGDNAGSNINGDDNIAIGKNANANVSQITESVAIGSNVNATTGSTVLGNKATVTDGQYATVVGYGAEVTGESGTALGRDTHASTNNVALGASSIANGTSSAAAYITGNTRTGGYNVVSVGQSGQERRITNLAAGAAATDAVNVSQLTTAQSNLANRIGGITVAADGTLSKIKITDTNNNTYEFDSVVDALGSITNGTISTLPANAVTYTTDGRISNIEAGTSAKDAVNLGQLQQAIADNGLHHISINSAETANKNNTGAAAAESLAIGGGVSTSNAATNSIAMGFHTSANAQNSVAIGNSETQANGVSSIAMGQNTKAKSINNIAMGTNASSNGTDSIAIGQNVQIDYTTATSNYAVGLGSESEVQNADQAIAIGRKSIVQGDNGNAIGNEALAAEAQATALGNHAQALLTNTNAIGNYALASGASSNAIGDRAEATYANATAIGTLAHAYAVGANALGNNANALVQDANAIGTNAKALDVNATAIGTGALASAENALANGTGATASAKGATALGNSATAKANSAVALGNSATASDEYAVALGNTATADKTNAVALGNYARAQGVAATALGNNALASSTNAVALGNSATVTHEGAVALGAGSTSGIAHATASSTINGKTYDYAGKTPTSTVSVGSEGQERQIINLAAGRVTATSTDAINGSQLFQTNEELNRVTKYTVDALGGGASLAADGILTAPSYTMTTNPSTGVTTTVNNVGAALTGLNTAVNQPLTFAGDSGSNVTRKLGSTVNVKGGANGALTDNNIGVVANGNDTLTVKLAEKIDLGTTGSVTTGNTKLDTNGVVISNPADTSKTVSITSGGINAGGNVISNVASGGTVGTNAANIADVKQASSKVTKGTNVASVTSTSDANGTTYTVNADGTSVSAAAGGGLNVTKGSKDASNVTDYVIDLSTATKADIQKGVDAKTATDKGLGFAVNGGTADKLALGDTVNFANGTNTTATYDAASNTYKYNLNDNIALSNTGSLTVGNSKIDNSGVQSGAIKLDAATGKITGVTAGEVSATSKDAVNGSQLQAVSDVANKGWKLTTDKVGSGTAAGTSVEQISPDETVTFVAGDNVAVEQAGGKITIATKKDVAFDKVTVGNVNIDSTTNKITGVEDGIVAAGSKDVVNGGQLNTTNSNVTIAKNAADAAQATADKGLGFAVNGGTADKLALGDTVNFANGTNTTATYDAASNTYKYNLNDNIALSNTGSLTAGNSKIDNSGVQSGAIKLDAATGKITGVTAGEVSATSKDAVNGSQLQAVSDVANKGWKLTTDKVGSGTAAGTSVEQISPDETVTFVAGDNVAVEQAGGKITIATKKDVAFDKVTVGNVNIDSTTNKITGVEDGIVAAGSKDVVNGGQLNTTNSNVTIAKNAADAAQATADKGLGFAVNGGTADKLALGDTVNFANGTNTTATYDAASNTYKYNLNDNIALSNTGSLTVGNSKIDNSGVQSGAIKLDAATGKITGVTAGEVSATSKDAVNGSQLQAVSDVANKGWKLTTDKVGSGTAAGTSVEQISPDETVTFVAGDNVAVEQAGGKITIATKKDVAFDKVTVGNVNIDSTTNKITGVEDGIVAAGSKDVVNGGQLNTTNSNVTIAKNAADAAQATADKGLGFAVNGGTADKLALGDTVNFANGTNTTATYDAASNTYKYNLNDNIALSNTGSLTVGNSKIDNSGVQSGAIKLDAATGKITGVTAGEVSATSKDAVNGSQLQAVSDVANKGWKLTTDKVGSGTAAGTSVEQISPDETVTFVAGDNVAVEQAGGKITIATKKDVAFDKVTVGNVNIDSTTNKITGVEDGIVAAGSKDVVNGGQLNTTNSNVTIAKNAADAAQATADKGLGFAVNGGTADKLALGDTVNFANGTNTTATYDAASNTYKYNLNDNIALSNTGSLTAGNSKIDNSGVQSGAIKLDAATGKITGVTAGEVSATSKDAVNGSQLQAVSDVANKGWKLTTDKVGSGTAAGTSVEQISPDETVTFVAGDNVAVEQAGGKITIATKKDVAFDKVTVGNVNIDSTTNKITGVEDGIVAAGSKDVVNGGQLNTTNSNVTIAKNAADAAQATADKGLGFAVNGGTADKLALGDTVNFANGTNTTATYDAASNTYKYNLNDNIALSNTGSLTAGNSKIDNSGVQSGAIKLDAATGKITGVTAGTDSTDAVNVSQLQASSAAAKTEVKAGASGNVSVNADTTSADGHTIYTVDIDKDLDLTNTGSVTAGNTVLDNSGITLTGGNNGTVYLTNAGLDNGGNKIINVAKGDVNSTSTDAVNGSQLWTMGDSIASVVGGNTVVNPDGSLTANNIGGTGKNNIDDAIKQVAKDTANANAGWNLTTNGKNSSNVAPKDTVDFSGDGNVVISNDGNKVTASLADNVTIGSGVNAVNIDGKNGKVNIGDSTLNSDGLTIAGGPSVTKDGIDAAGNKVTNVGDGKIETGSKDAVNGGQIADIVSNINTDIANATAAATSKVEAGDNISVSESKNADGSTTYNVATKKDVSFDNVNVGDVSINKDKGINAGNKVISGVANGAVNKDSKEAINGSQLNTTNQAIVDYLGGGAGYDNITGSFTAPSYNVGDKKYNNVGSAIDALNQADQALNNKIDNVDQKLDNAFRVTNDRIDNVEKKANAGIAAAMALESAPYIPGKYTYAAGAAYHGGENAIGVTLRKTADNGRWSLTGGVAAASQGDPSVRIGISGVID</sequence>
<feature type="domain" description="Trimeric autotransporter adhesin YadA-like stalk" evidence="14">
    <location>
        <begin position="2808"/>
        <end position="2850"/>
    </location>
</feature>
<feature type="domain" description="Trimeric autotransporter adhesin YadA-like stalk" evidence="14">
    <location>
        <begin position="2456"/>
        <end position="2500"/>
    </location>
</feature>
<feature type="domain" description="Trimeric autotransporter adhesin YadA-like stalk" evidence="14">
    <location>
        <begin position="1775"/>
        <end position="1819"/>
    </location>
</feature>
<feature type="domain" description="Trimeric autotransporter adhesin YadA-like stalk" evidence="14">
    <location>
        <begin position="2683"/>
        <end position="2727"/>
    </location>
</feature>
<feature type="domain" description="Trimeric autotransporter adhesin YadA-like head" evidence="13">
    <location>
        <begin position="720"/>
        <end position="742"/>
    </location>
</feature>
<dbReference type="SUPFAM" id="SSF54523">
    <property type="entry name" value="Pili subunits"/>
    <property type="match status" value="1"/>
</dbReference>
<keyword evidence="4" id="KW-0813">Transport</keyword>
<dbReference type="Gene3D" id="1.20.5.170">
    <property type="match status" value="4"/>
</dbReference>
<evidence type="ECO:0000259" key="12">
    <source>
        <dbReference type="Pfam" id="PF03895"/>
    </source>
</evidence>
<keyword evidence="9 11" id="KW-0472">Membrane</keyword>
<feature type="domain" description="Trimeric autotransporter adhesin YadA-like stalk" evidence="14">
    <location>
        <begin position="1900"/>
        <end position="1944"/>
    </location>
</feature>
<keyword evidence="6 11" id="KW-0812">Transmembrane</keyword>
<evidence type="ECO:0000256" key="10">
    <source>
        <dbReference type="ARBA" id="ARBA00023237"/>
    </source>
</evidence>
<evidence type="ECO:0000256" key="9">
    <source>
        <dbReference type="ARBA" id="ARBA00023136"/>
    </source>
</evidence>
<dbReference type="Proteomes" id="UP000279962">
    <property type="component" value="Chromosome"/>
</dbReference>
<feature type="domain" description="Trimeric autotransporter adhesin YadA-like stalk" evidence="14">
    <location>
        <begin position="2127"/>
        <end position="2171"/>
    </location>
</feature>
<dbReference type="InterPro" id="IPR045584">
    <property type="entry name" value="Pilin-like"/>
</dbReference>
<evidence type="ECO:0000256" key="6">
    <source>
        <dbReference type="ARBA" id="ARBA00022692"/>
    </source>
</evidence>
<evidence type="ECO:0000256" key="5">
    <source>
        <dbReference type="ARBA" id="ARBA00022452"/>
    </source>
</evidence>
<dbReference type="RefSeq" id="WP_122072003.1">
    <property type="nucleotide sequence ID" value="NZ_CP033133.1"/>
</dbReference>
<feature type="domain" description="Trimeric autotransporter adhesin YadA-like stalk" evidence="14">
    <location>
        <begin position="2581"/>
        <end position="2625"/>
    </location>
</feature>
<feature type="domain" description="Trimeric autotransporter adhesin YadA-like head" evidence="13">
    <location>
        <begin position="555"/>
        <end position="579"/>
    </location>
</feature>
<feature type="domain" description="Trimeric autotransporter adhesin YadA-like stalk" evidence="14">
    <location>
        <begin position="295"/>
        <end position="338"/>
    </location>
</feature>
<feature type="domain" description="Trimeric autotransporter adhesin YadA-like stalk" evidence="14">
    <location>
        <begin position="2229"/>
        <end position="2273"/>
    </location>
</feature>
<feature type="domain" description="Trimeric autotransporter adhesin YadA-like head" evidence="13">
    <location>
        <begin position="527"/>
        <end position="552"/>
    </location>
</feature>
<keyword evidence="7" id="KW-0732">Signal</keyword>
<evidence type="ECO:0000256" key="11">
    <source>
        <dbReference type="SAM" id="Phobius"/>
    </source>
</evidence>
<keyword evidence="8" id="KW-0653">Protein transport</keyword>
<dbReference type="Gene3D" id="6.20.50.100">
    <property type="match status" value="8"/>
</dbReference>
<proteinExistence type="inferred from homology"/>
<evidence type="ECO:0000259" key="13">
    <source>
        <dbReference type="Pfam" id="PF05658"/>
    </source>
</evidence>
<comment type="similarity">
    <text evidence="3">Belongs to the autotransporter-2 (AT-2) (TC 1.B.40) family.</text>
</comment>
<dbReference type="Pfam" id="PF05662">
    <property type="entry name" value="YadA_stalk"/>
    <property type="match status" value="18"/>
</dbReference>
<organism evidence="15 16">
    <name type="scientific">Acinetobacter wuhouensis</name>
    <dbReference type="NCBI Taxonomy" id="1879050"/>
    <lineage>
        <taxon>Bacteria</taxon>
        <taxon>Pseudomonadati</taxon>
        <taxon>Pseudomonadota</taxon>
        <taxon>Gammaproteobacteria</taxon>
        <taxon>Moraxellales</taxon>
        <taxon>Moraxellaceae</taxon>
        <taxon>Acinetobacter</taxon>
    </lineage>
</organism>
<keyword evidence="11" id="KW-1133">Transmembrane helix</keyword>
<evidence type="ECO:0000256" key="2">
    <source>
        <dbReference type="ARBA" id="ARBA00004442"/>
    </source>
</evidence>
<feature type="domain" description="Trimeric autotransporter adhesin YadA-like C-terminal membrane anchor" evidence="12">
    <location>
        <begin position="3294"/>
        <end position="3349"/>
    </location>
</feature>
<feature type="domain" description="Trimeric autotransporter adhesin YadA-like head" evidence="13">
    <location>
        <begin position="1184"/>
        <end position="1208"/>
    </location>
</feature>
<dbReference type="CDD" id="cd12820">
    <property type="entry name" value="LbR_YadA-like"/>
    <property type="match status" value="2"/>
</dbReference>
<dbReference type="GO" id="GO:0009986">
    <property type="term" value="C:cell surface"/>
    <property type="evidence" value="ECO:0007669"/>
    <property type="project" value="UniProtKB-SubCell"/>
</dbReference>
<comment type="subcellular location">
    <subcellularLocation>
        <location evidence="2">Cell outer membrane</location>
    </subcellularLocation>
    <subcellularLocation>
        <location evidence="1">Cell surface</location>
    </subcellularLocation>
</comment>
<feature type="domain" description="Trimeric autotransporter adhesin YadA-like head" evidence="13">
    <location>
        <begin position="1212"/>
        <end position="1238"/>
    </location>
</feature>
<dbReference type="SUPFAM" id="SSF101967">
    <property type="entry name" value="Adhesin YadA, collagen-binding domain"/>
    <property type="match status" value="7"/>
</dbReference>
<dbReference type="Gene3D" id="1.20.5.340">
    <property type="match status" value="1"/>
</dbReference>
<feature type="domain" description="Trimeric autotransporter adhesin YadA-like head" evidence="13">
    <location>
        <begin position="968"/>
        <end position="983"/>
    </location>
</feature>
<evidence type="ECO:0000256" key="4">
    <source>
        <dbReference type="ARBA" id="ARBA00022448"/>
    </source>
</evidence>
<feature type="domain" description="Trimeric autotransporter adhesin YadA-like stalk" evidence="14">
    <location>
        <begin position="1305"/>
        <end position="1336"/>
    </location>
</feature>
<dbReference type="Pfam" id="PF03895">
    <property type="entry name" value="YadA_anchor"/>
    <property type="match status" value="1"/>
</dbReference>
<keyword evidence="10" id="KW-0998">Cell outer membrane</keyword>
<dbReference type="InterPro" id="IPR008640">
    <property type="entry name" value="Adhesin_Head_dom"/>
</dbReference>
<reference evidence="15 16" key="1">
    <citation type="submission" date="2018-10" db="EMBL/GenBank/DDBJ databases">
        <title>The complete genome of Acinetobacter wuhouensis strain WCHAW010062.</title>
        <authorList>
            <person name="Hu Y."/>
            <person name="Long H."/>
            <person name="Feng Y."/>
            <person name="Zong Z."/>
        </authorList>
    </citation>
    <scope>NUCLEOTIDE SEQUENCE [LARGE SCALE GENOMIC DNA]</scope>
    <source>
        <strain evidence="15 16">WCHAW010062</strain>
    </source>
</reference>
<feature type="domain" description="Trimeric autotransporter adhesin YadA-like head" evidence="13">
    <location>
        <begin position="1240"/>
        <end position="1266"/>
    </location>
</feature>
<accession>A0A3G2T7Z6</accession>
<protein>
    <submittedName>
        <fullName evidence="15">Uncharacterized protein</fullName>
    </submittedName>
</protein>
<feature type="domain" description="Trimeric autotransporter adhesin YadA-like head" evidence="13">
    <location>
        <begin position="394"/>
        <end position="420"/>
    </location>
</feature>
<dbReference type="InterPro" id="IPR008635">
    <property type="entry name" value="Coiled_stalk_dom"/>
</dbReference>
<feature type="domain" description="Trimeric autotransporter adhesin YadA-like stalk" evidence="14">
    <location>
        <begin position="877"/>
        <end position="903"/>
    </location>
</feature>
<dbReference type="Pfam" id="PF05658">
    <property type="entry name" value="YadA_head"/>
    <property type="match status" value="13"/>
</dbReference>
<evidence type="ECO:0000313" key="15">
    <source>
        <dbReference type="EMBL" id="AYO56152.1"/>
    </source>
</evidence>
<dbReference type="EMBL" id="CP033133">
    <property type="protein sequence ID" value="AYO56152.1"/>
    <property type="molecule type" value="Genomic_DNA"/>
</dbReference>
<feature type="domain" description="Trimeric autotransporter adhesin YadA-like stalk" evidence="14">
    <location>
        <begin position="2354"/>
        <end position="2398"/>
    </location>
</feature>
<feature type="transmembrane region" description="Helical" evidence="11">
    <location>
        <begin position="37"/>
        <end position="56"/>
    </location>
</feature>